<evidence type="ECO:0008006" key="3">
    <source>
        <dbReference type="Google" id="ProtNLM"/>
    </source>
</evidence>
<comment type="caution">
    <text evidence="1">The sequence shown here is derived from an EMBL/GenBank/DDBJ whole genome shotgun (WGS) entry which is preliminary data.</text>
</comment>
<organism evidence="1 2">
    <name type="scientific">Candidatus Roizmanbacteria bacterium CG_4_10_14_0_8_um_filter_33_9</name>
    <dbReference type="NCBI Taxonomy" id="1974826"/>
    <lineage>
        <taxon>Bacteria</taxon>
        <taxon>Candidatus Roizmaniibacteriota</taxon>
    </lineage>
</organism>
<dbReference type="EMBL" id="PFLI01000104">
    <property type="protein sequence ID" value="PIY72037.1"/>
    <property type="molecule type" value="Genomic_DNA"/>
</dbReference>
<evidence type="ECO:0000313" key="2">
    <source>
        <dbReference type="Proteomes" id="UP000229401"/>
    </source>
</evidence>
<reference evidence="2" key="1">
    <citation type="submission" date="2017-09" db="EMBL/GenBank/DDBJ databases">
        <title>Depth-based differentiation of microbial function through sediment-hosted aquifers and enrichment of novel symbionts in the deep terrestrial subsurface.</title>
        <authorList>
            <person name="Probst A.J."/>
            <person name="Ladd B."/>
            <person name="Jarett J.K."/>
            <person name="Geller-Mcgrath D.E."/>
            <person name="Sieber C.M.K."/>
            <person name="Emerson J.B."/>
            <person name="Anantharaman K."/>
            <person name="Thomas B.C."/>
            <person name="Malmstrom R."/>
            <person name="Stieglmeier M."/>
            <person name="Klingl A."/>
            <person name="Woyke T."/>
            <person name="Ryan C.M."/>
            <person name="Banfield J.F."/>
        </authorList>
    </citation>
    <scope>NUCLEOTIDE SEQUENCE [LARGE SCALE GENOMIC DNA]</scope>
</reference>
<gene>
    <name evidence="1" type="ORF">COY87_03070</name>
</gene>
<sequence length="109" mass="12390">MPEIPYNIPLVNAIKAEGSYYHPVTNEDLKVVAWYIPSIQLQSGPDIFMGLPGLIAEVDLKGAIVTIKKIETIKNLEIEKINDLKAMNQQEFKDLIKSLNKKFENYIDD</sequence>
<proteinExistence type="predicted"/>
<evidence type="ECO:0000313" key="1">
    <source>
        <dbReference type="EMBL" id="PIY72037.1"/>
    </source>
</evidence>
<name>A0A2M7QI82_9BACT</name>
<dbReference type="Proteomes" id="UP000229401">
    <property type="component" value="Unassembled WGS sequence"/>
</dbReference>
<dbReference type="Pfam" id="PF09697">
    <property type="entry name" value="Porph_ging"/>
    <property type="match status" value="1"/>
</dbReference>
<dbReference type="NCBIfam" id="TIGR01200">
    <property type="entry name" value="GLPGLI"/>
    <property type="match status" value="1"/>
</dbReference>
<dbReference type="InterPro" id="IPR005901">
    <property type="entry name" value="GLPGLI"/>
</dbReference>
<dbReference type="AlphaFoldDB" id="A0A2M7QI82"/>
<accession>A0A2M7QI82</accession>
<protein>
    <recommendedName>
        <fullName evidence="3">GLPGLI family protein</fullName>
    </recommendedName>
</protein>